<dbReference type="SUPFAM" id="SSF51182">
    <property type="entry name" value="RmlC-like cupins"/>
    <property type="match status" value="1"/>
</dbReference>
<dbReference type="Gene3D" id="2.60.120.10">
    <property type="entry name" value="Jelly Rolls"/>
    <property type="match status" value="1"/>
</dbReference>
<comment type="caution">
    <text evidence="2">The sequence shown here is derived from an EMBL/GenBank/DDBJ whole genome shotgun (WGS) entry which is preliminary data.</text>
</comment>
<proteinExistence type="predicted"/>
<evidence type="ECO:0000313" key="2">
    <source>
        <dbReference type="EMBL" id="KKM20313.1"/>
    </source>
</evidence>
<accession>A0A0F9KDW0</accession>
<organism evidence="2">
    <name type="scientific">marine sediment metagenome</name>
    <dbReference type="NCBI Taxonomy" id="412755"/>
    <lineage>
        <taxon>unclassified sequences</taxon>
        <taxon>metagenomes</taxon>
        <taxon>ecological metagenomes</taxon>
    </lineage>
</organism>
<dbReference type="InterPro" id="IPR011051">
    <property type="entry name" value="RmlC_Cupin_sf"/>
</dbReference>
<sequence length="116" mass="13518">MKKENLKTIDKTWGEEIIIINDEYCSKLLILDRDAKSSYHYHKKKRETFYCIEGYATLTVEGKEYMLAPFTRPKTIEPGELHRFEGITQAVILEVSTHHEDEDVVRIEDSKEGGII</sequence>
<evidence type="ECO:0000259" key="1">
    <source>
        <dbReference type="Pfam" id="PF07883"/>
    </source>
</evidence>
<dbReference type="InterPro" id="IPR013096">
    <property type="entry name" value="Cupin_2"/>
</dbReference>
<protein>
    <recommendedName>
        <fullName evidence="1">Cupin type-2 domain-containing protein</fullName>
    </recommendedName>
</protein>
<dbReference type="EMBL" id="LAZR01013792">
    <property type="protein sequence ID" value="KKM20313.1"/>
    <property type="molecule type" value="Genomic_DNA"/>
</dbReference>
<gene>
    <name evidence="2" type="ORF">LCGC14_1646680</name>
</gene>
<name>A0A0F9KDW0_9ZZZZ</name>
<dbReference type="AlphaFoldDB" id="A0A0F9KDW0"/>
<reference evidence="2" key="1">
    <citation type="journal article" date="2015" name="Nature">
        <title>Complex archaea that bridge the gap between prokaryotes and eukaryotes.</title>
        <authorList>
            <person name="Spang A."/>
            <person name="Saw J.H."/>
            <person name="Jorgensen S.L."/>
            <person name="Zaremba-Niedzwiedzka K."/>
            <person name="Martijn J."/>
            <person name="Lind A.E."/>
            <person name="van Eijk R."/>
            <person name="Schleper C."/>
            <person name="Guy L."/>
            <person name="Ettema T.J."/>
        </authorList>
    </citation>
    <scope>NUCLEOTIDE SEQUENCE</scope>
</reference>
<feature type="domain" description="Cupin type-2" evidence="1">
    <location>
        <begin position="34"/>
        <end position="70"/>
    </location>
</feature>
<dbReference type="Pfam" id="PF07883">
    <property type="entry name" value="Cupin_2"/>
    <property type="match status" value="1"/>
</dbReference>
<dbReference type="InterPro" id="IPR014710">
    <property type="entry name" value="RmlC-like_jellyroll"/>
</dbReference>